<gene>
    <name evidence="1" type="ORF">PODLI_1B003683</name>
</gene>
<organism evidence="1 2">
    <name type="scientific">Podarcis lilfordi</name>
    <name type="common">Lilford's wall lizard</name>
    <dbReference type="NCBI Taxonomy" id="74358"/>
    <lineage>
        <taxon>Eukaryota</taxon>
        <taxon>Metazoa</taxon>
        <taxon>Chordata</taxon>
        <taxon>Craniata</taxon>
        <taxon>Vertebrata</taxon>
        <taxon>Euteleostomi</taxon>
        <taxon>Lepidosauria</taxon>
        <taxon>Squamata</taxon>
        <taxon>Bifurcata</taxon>
        <taxon>Unidentata</taxon>
        <taxon>Episquamata</taxon>
        <taxon>Laterata</taxon>
        <taxon>Lacertibaenia</taxon>
        <taxon>Lacertidae</taxon>
        <taxon>Podarcis</taxon>
    </lineage>
</organism>
<evidence type="ECO:0000313" key="2">
    <source>
        <dbReference type="Proteomes" id="UP001178461"/>
    </source>
</evidence>
<dbReference type="EMBL" id="OX395126">
    <property type="protein sequence ID" value="CAI5762682.1"/>
    <property type="molecule type" value="Genomic_DNA"/>
</dbReference>
<dbReference type="Proteomes" id="UP001178461">
    <property type="component" value="Chromosome 1"/>
</dbReference>
<keyword evidence="2" id="KW-1185">Reference proteome</keyword>
<reference evidence="1" key="1">
    <citation type="submission" date="2022-12" db="EMBL/GenBank/DDBJ databases">
        <authorList>
            <person name="Alioto T."/>
            <person name="Alioto T."/>
            <person name="Gomez Garrido J."/>
        </authorList>
    </citation>
    <scope>NUCLEOTIDE SEQUENCE</scope>
</reference>
<sequence>MPLCFGPRRMCSTAPPTSVFPSERRVRLRAEVPFLPSPSCSFIGNTGAEKSISHALQQQERQQRGLEASAAPIPLNASFRTCRSPNIFAPASSVGATASAARMDC</sequence>
<evidence type="ECO:0000313" key="1">
    <source>
        <dbReference type="EMBL" id="CAI5762682.1"/>
    </source>
</evidence>
<name>A0AA35NW58_9SAUR</name>
<accession>A0AA35NW58</accession>
<dbReference type="AlphaFoldDB" id="A0AA35NW58"/>
<protein>
    <submittedName>
        <fullName evidence="1">Uncharacterized protein</fullName>
    </submittedName>
</protein>
<proteinExistence type="predicted"/>